<dbReference type="PRINTS" id="PR00237">
    <property type="entry name" value="GPCRRHODOPSN"/>
</dbReference>
<dbReference type="Proteomes" id="UP001497382">
    <property type="component" value="Unassembled WGS sequence"/>
</dbReference>
<dbReference type="SUPFAM" id="SSF81321">
    <property type="entry name" value="Family A G protein-coupled receptor-like"/>
    <property type="match status" value="1"/>
</dbReference>
<evidence type="ECO:0000256" key="9">
    <source>
        <dbReference type="ARBA" id="ARBA00023305"/>
    </source>
</evidence>
<evidence type="ECO:0000256" key="1">
    <source>
        <dbReference type="ARBA" id="ARBA00004141"/>
    </source>
</evidence>
<dbReference type="AlphaFoldDB" id="A0AAV2BW21"/>
<evidence type="ECO:0000256" key="3">
    <source>
        <dbReference type="ARBA" id="ARBA00022692"/>
    </source>
</evidence>
<keyword evidence="4 11" id="KW-1133">Transmembrane helix</keyword>
<dbReference type="Gene3D" id="1.20.1070.10">
    <property type="entry name" value="Rhodopsin 7-helix transmembrane proteins"/>
    <property type="match status" value="1"/>
</dbReference>
<dbReference type="InterPro" id="IPR050125">
    <property type="entry name" value="GPCR_opsins"/>
</dbReference>
<sequence>MTAIGTLAAIAIDRYIIISRSFHGQNLTGNSARVTISLIWVYSLSQAVPPLFGWNRYIVEHPGIACSLDWQTPDATHSSFIAYIFVLGYVLPVAIMSFCYGKVIWIIKHSPKPTGRSSTARAEQKVTIMASMMILCTLAAWTPYAVVSLMVSLGYDHMLGPVASVSPAIFAKTSVVYNPIVYFFFNTQVKSDFFVKHIGGIKRTPLSIITILILCALNPN</sequence>
<feature type="transmembrane region" description="Helical" evidence="11">
    <location>
        <begin position="126"/>
        <end position="147"/>
    </location>
</feature>
<evidence type="ECO:0000256" key="5">
    <source>
        <dbReference type="ARBA" id="ARBA00023040"/>
    </source>
</evidence>
<reference evidence="13 14" key="1">
    <citation type="submission" date="2024-04" db="EMBL/GenBank/DDBJ databases">
        <authorList>
            <person name="Rising A."/>
            <person name="Reimegard J."/>
            <person name="Sonavane S."/>
            <person name="Akerstrom W."/>
            <person name="Nylinder S."/>
            <person name="Hedman E."/>
            <person name="Kallberg Y."/>
        </authorList>
    </citation>
    <scope>NUCLEOTIDE SEQUENCE [LARGE SCALE GENOMIC DNA]</scope>
</reference>
<evidence type="ECO:0000256" key="11">
    <source>
        <dbReference type="SAM" id="Phobius"/>
    </source>
</evidence>
<keyword evidence="5 10" id="KW-0297">G-protein coupled receptor</keyword>
<organism evidence="13 14">
    <name type="scientific">Larinioides sclopetarius</name>
    <dbReference type="NCBI Taxonomy" id="280406"/>
    <lineage>
        <taxon>Eukaryota</taxon>
        <taxon>Metazoa</taxon>
        <taxon>Ecdysozoa</taxon>
        <taxon>Arthropoda</taxon>
        <taxon>Chelicerata</taxon>
        <taxon>Arachnida</taxon>
        <taxon>Araneae</taxon>
        <taxon>Araneomorphae</taxon>
        <taxon>Entelegynae</taxon>
        <taxon>Araneoidea</taxon>
        <taxon>Araneidae</taxon>
        <taxon>Larinioides</taxon>
    </lineage>
</organism>
<keyword evidence="3 10" id="KW-0812">Transmembrane</keyword>
<evidence type="ECO:0000256" key="10">
    <source>
        <dbReference type="RuleBase" id="RU000688"/>
    </source>
</evidence>
<evidence type="ECO:0000256" key="7">
    <source>
        <dbReference type="ARBA" id="ARBA00023170"/>
    </source>
</evidence>
<evidence type="ECO:0000256" key="2">
    <source>
        <dbReference type="ARBA" id="ARBA00010663"/>
    </source>
</evidence>
<dbReference type="GO" id="GO:0007601">
    <property type="term" value="P:visual perception"/>
    <property type="evidence" value="ECO:0007669"/>
    <property type="project" value="UniProtKB-KW"/>
</dbReference>
<keyword evidence="14" id="KW-1185">Reference proteome</keyword>
<evidence type="ECO:0000256" key="8">
    <source>
        <dbReference type="ARBA" id="ARBA00023224"/>
    </source>
</evidence>
<dbReference type="PROSITE" id="PS50262">
    <property type="entry name" value="G_PROTEIN_RECEP_F1_2"/>
    <property type="match status" value="1"/>
</dbReference>
<feature type="transmembrane region" description="Helical" evidence="11">
    <location>
        <begin position="80"/>
        <end position="105"/>
    </location>
</feature>
<dbReference type="InterPro" id="IPR000276">
    <property type="entry name" value="GPCR_Rhodpsn"/>
</dbReference>
<keyword evidence="9" id="KW-0716">Sensory transduction</keyword>
<protein>
    <recommendedName>
        <fullName evidence="12">G-protein coupled receptors family 1 profile domain-containing protein</fullName>
    </recommendedName>
</protein>
<evidence type="ECO:0000313" key="13">
    <source>
        <dbReference type="EMBL" id="CAL1300054.1"/>
    </source>
</evidence>
<dbReference type="GO" id="GO:0004930">
    <property type="term" value="F:G protein-coupled receptor activity"/>
    <property type="evidence" value="ECO:0007669"/>
    <property type="project" value="UniProtKB-KW"/>
</dbReference>
<keyword evidence="6 11" id="KW-0472">Membrane</keyword>
<keyword evidence="7 10" id="KW-0675">Receptor</keyword>
<name>A0AAV2BW21_9ARAC</name>
<comment type="similarity">
    <text evidence="2 10">Belongs to the G-protein coupled receptor 1 family.</text>
</comment>
<comment type="caution">
    <text evidence="13">The sequence shown here is derived from an EMBL/GenBank/DDBJ whole genome shotgun (WGS) entry which is preliminary data.</text>
</comment>
<dbReference type="EMBL" id="CAXIEN010000531">
    <property type="protein sequence ID" value="CAL1300054.1"/>
    <property type="molecule type" value="Genomic_DNA"/>
</dbReference>
<dbReference type="PROSITE" id="PS00237">
    <property type="entry name" value="G_PROTEIN_RECEP_F1_1"/>
    <property type="match status" value="1"/>
</dbReference>
<evidence type="ECO:0000313" key="14">
    <source>
        <dbReference type="Proteomes" id="UP001497382"/>
    </source>
</evidence>
<dbReference type="PANTHER" id="PTHR24240">
    <property type="entry name" value="OPSIN"/>
    <property type="match status" value="1"/>
</dbReference>
<evidence type="ECO:0000259" key="12">
    <source>
        <dbReference type="PROSITE" id="PS50262"/>
    </source>
</evidence>
<proteinExistence type="inferred from homology"/>
<keyword evidence="9" id="KW-0844">Vision</keyword>
<accession>A0AAV2BW21</accession>
<dbReference type="InterPro" id="IPR017452">
    <property type="entry name" value="GPCR_Rhodpsn_7TM"/>
</dbReference>
<evidence type="ECO:0000256" key="4">
    <source>
        <dbReference type="ARBA" id="ARBA00022989"/>
    </source>
</evidence>
<feature type="transmembrane region" description="Helical" evidence="11">
    <location>
        <begin position="167"/>
        <end position="185"/>
    </location>
</feature>
<feature type="domain" description="G-protein coupled receptors family 1 profile" evidence="12">
    <location>
        <begin position="1"/>
        <end position="182"/>
    </location>
</feature>
<dbReference type="Pfam" id="PF00001">
    <property type="entry name" value="7tm_1"/>
    <property type="match status" value="1"/>
</dbReference>
<gene>
    <name evidence="13" type="ORF">LARSCL_LOCUS21711</name>
</gene>
<keyword evidence="8 10" id="KW-0807">Transducer</keyword>
<comment type="subcellular location">
    <subcellularLocation>
        <location evidence="1">Membrane</location>
        <topology evidence="1">Multi-pass membrane protein</topology>
    </subcellularLocation>
</comment>
<evidence type="ECO:0000256" key="6">
    <source>
        <dbReference type="ARBA" id="ARBA00023136"/>
    </source>
</evidence>
<dbReference type="GO" id="GO:0016020">
    <property type="term" value="C:membrane"/>
    <property type="evidence" value="ECO:0007669"/>
    <property type="project" value="UniProtKB-SubCell"/>
</dbReference>